<keyword evidence="8" id="KW-1185">Reference proteome</keyword>
<accession>A0A0D6LEN2</accession>
<evidence type="ECO:0000256" key="3">
    <source>
        <dbReference type="ARBA" id="ARBA00022777"/>
    </source>
</evidence>
<proteinExistence type="predicted"/>
<dbReference type="SMART" id="SM00045">
    <property type="entry name" value="DAGKa"/>
    <property type="match status" value="1"/>
</dbReference>
<dbReference type="Gene3D" id="2.60.200.40">
    <property type="match status" value="1"/>
</dbReference>
<dbReference type="InterPro" id="IPR037607">
    <property type="entry name" value="DGK"/>
</dbReference>
<name>A0A0D6LEN2_9BILA</name>
<sequence>MNNYFGIGLDAKIALEFHNKREESDKTRSRSRLFMWYGILGGKELMHRTYRNLDQRIRLECDGVPIDLPSLQGIVILNIPSYSGGANFWGSAKDETFAVQSFDDRLLEVDGEPWLQPPGIMQIVHKNRAQLLVRNPAFDATLKKWEEQKERSTAPSTPTSVSASATTPGEDLPFVRRAAEFVELVESEIAQLGVSSGFLEALEAAATSVRAAEVVVSLKVSNLTSVLLHISLS</sequence>
<protein>
    <submittedName>
        <fullName evidence="7">Diacylglycerol kinase accessory domain protein</fullName>
    </submittedName>
</protein>
<dbReference type="AlphaFoldDB" id="A0A0D6LEN2"/>
<keyword evidence="4" id="KW-0067">ATP-binding</keyword>
<evidence type="ECO:0000313" key="8">
    <source>
        <dbReference type="Proteomes" id="UP000054495"/>
    </source>
</evidence>
<feature type="region of interest" description="Disordered" evidence="5">
    <location>
        <begin position="146"/>
        <end position="168"/>
    </location>
</feature>
<feature type="compositionally biased region" description="Low complexity" evidence="5">
    <location>
        <begin position="153"/>
        <end position="168"/>
    </location>
</feature>
<evidence type="ECO:0000259" key="6">
    <source>
        <dbReference type="SMART" id="SM00045"/>
    </source>
</evidence>
<dbReference type="GO" id="GO:0005524">
    <property type="term" value="F:ATP binding"/>
    <property type="evidence" value="ECO:0007669"/>
    <property type="project" value="UniProtKB-KW"/>
</dbReference>
<evidence type="ECO:0000256" key="1">
    <source>
        <dbReference type="ARBA" id="ARBA00022679"/>
    </source>
</evidence>
<evidence type="ECO:0000256" key="4">
    <source>
        <dbReference type="ARBA" id="ARBA00022840"/>
    </source>
</evidence>
<dbReference type="InterPro" id="IPR000756">
    <property type="entry name" value="Diacylglycerol_kin_accessory"/>
</dbReference>
<feature type="domain" description="Diacylglycerol kinase accessory" evidence="6">
    <location>
        <begin position="1"/>
        <end position="143"/>
    </location>
</feature>
<dbReference type="GO" id="GO:0005886">
    <property type="term" value="C:plasma membrane"/>
    <property type="evidence" value="ECO:0007669"/>
    <property type="project" value="TreeGrafter"/>
</dbReference>
<evidence type="ECO:0000256" key="5">
    <source>
        <dbReference type="SAM" id="MobiDB-lite"/>
    </source>
</evidence>
<dbReference type="EMBL" id="KE125195">
    <property type="protein sequence ID" value="EPB70399.1"/>
    <property type="molecule type" value="Genomic_DNA"/>
</dbReference>
<gene>
    <name evidence="7" type="ORF">ANCCEY_10512</name>
</gene>
<dbReference type="PANTHER" id="PTHR11255">
    <property type="entry name" value="DIACYLGLYCEROL KINASE"/>
    <property type="match status" value="1"/>
</dbReference>
<organism evidence="7 8">
    <name type="scientific">Ancylostoma ceylanicum</name>
    <dbReference type="NCBI Taxonomy" id="53326"/>
    <lineage>
        <taxon>Eukaryota</taxon>
        <taxon>Metazoa</taxon>
        <taxon>Ecdysozoa</taxon>
        <taxon>Nematoda</taxon>
        <taxon>Chromadorea</taxon>
        <taxon>Rhabditida</taxon>
        <taxon>Rhabditina</taxon>
        <taxon>Rhabditomorpha</taxon>
        <taxon>Strongyloidea</taxon>
        <taxon>Ancylostomatidae</taxon>
        <taxon>Ancylostomatinae</taxon>
        <taxon>Ancylostoma</taxon>
    </lineage>
</organism>
<dbReference type="Pfam" id="PF00609">
    <property type="entry name" value="DAGK_acc"/>
    <property type="match status" value="1"/>
</dbReference>
<dbReference type="GO" id="GO:0007200">
    <property type="term" value="P:phospholipase C-activating G protein-coupled receptor signaling pathway"/>
    <property type="evidence" value="ECO:0007669"/>
    <property type="project" value="InterPro"/>
</dbReference>
<dbReference type="InterPro" id="IPR016064">
    <property type="entry name" value="NAD/diacylglycerol_kinase_sf"/>
</dbReference>
<keyword evidence="2" id="KW-0547">Nucleotide-binding</keyword>
<dbReference type="Proteomes" id="UP000054495">
    <property type="component" value="Unassembled WGS sequence"/>
</dbReference>
<evidence type="ECO:0000256" key="2">
    <source>
        <dbReference type="ARBA" id="ARBA00022741"/>
    </source>
</evidence>
<dbReference type="GO" id="GO:0004143">
    <property type="term" value="F:ATP-dependent diacylglycerol kinase activity"/>
    <property type="evidence" value="ECO:0007669"/>
    <property type="project" value="InterPro"/>
</dbReference>
<evidence type="ECO:0000313" key="7">
    <source>
        <dbReference type="EMBL" id="EPB70399.1"/>
    </source>
</evidence>
<reference evidence="7 8" key="1">
    <citation type="submission" date="2013-05" db="EMBL/GenBank/DDBJ databases">
        <title>Draft genome of the parasitic nematode Anyclostoma ceylanicum.</title>
        <authorList>
            <person name="Mitreva M."/>
        </authorList>
    </citation>
    <scope>NUCLEOTIDE SEQUENCE [LARGE SCALE GENOMIC DNA]</scope>
</reference>
<keyword evidence="3 7" id="KW-0418">Kinase</keyword>
<keyword evidence="1" id="KW-0808">Transferase</keyword>
<dbReference type="PANTHER" id="PTHR11255:SF109">
    <property type="entry name" value="DIACYLGLYCEROL KINASE ETA"/>
    <property type="match status" value="1"/>
</dbReference>
<dbReference type="SUPFAM" id="SSF111331">
    <property type="entry name" value="NAD kinase/diacylglycerol kinase-like"/>
    <property type="match status" value="1"/>
</dbReference>